<evidence type="ECO:0000256" key="1">
    <source>
        <dbReference type="SAM" id="MobiDB-lite"/>
    </source>
</evidence>
<organism evidence="2 3">
    <name type="scientific">Mycolicibacterium fortuitum</name>
    <name type="common">Mycobacterium fortuitum</name>
    <dbReference type="NCBI Taxonomy" id="1766"/>
    <lineage>
        <taxon>Bacteria</taxon>
        <taxon>Bacillati</taxon>
        <taxon>Actinomycetota</taxon>
        <taxon>Actinomycetes</taxon>
        <taxon>Mycobacteriales</taxon>
        <taxon>Mycobacteriaceae</taxon>
        <taxon>Mycolicibacterium</taxon>
    </lineage>
</organism>
<evidence type="ECO:0000313" key="3">
    <source>
        <dbReference type="Proteomes" id="UP000187001"/>
    </source>
</evidence>
<dbReference type="Proteomes" id="UP000187001">
    <property type="component" value="Unassembled WGS sequence"/>
</dbReference>
<proteinExistence type="predicted"/>
<evidence type="ECO:0000313" key="2">
    <source>
        <dbReference type="EMBL" id="OMC35157.1"/>
    </source>
</evidence>
<dbReference type="EMBL" id="MBER01000162">
    <property type="protein sequence ID" value="OMC35157.1"/>
    <property type="molecule type" value="Genomic_DNA"/>
</dbReference>
<gene>
    <name evidence="2" type="ORF">A5742_12730</name>
</gene>
<sequence length="234" mass="25676">MFEEGRPGHATVVGTHDARPDVGGELLPVPVPRRPTRGIGIHQYEHICGVHRRLIRPGRQCVQPVDPHQPRIEAQPLEVATLHPADRKVQGAVGHPGGLGMRGHHPGVHPHLRDTGGPLRPIGRAPLDIADPHRFGHRQTLCSSAQFVCLLDQIPRPGQQRGTGLGQRHRAPVAIEQLHLEIAFQRLDLLGQRRTGDTQPLCRAAEVQFLGDGDEVAQLPQLHPRSLLGRTSQQ</sequence>
<accession>A0ABD6QDP1</accession>
<protein>
    <submittedName>
        <fullName evidence="2">Uncharacterized protein</fullName>
    </submittedName>
</protein>
<dbReference type="AlphaFoldDB" id="A0ABD6QDP1"/>
<name>A0ABD6QDP1_MYCFO</name>
<comment type="caution">
    <text evidence="2">The sequence shown here is derived from an EMBL/GenBank/DDBJ whole genome shotgun (WGS) entry which is preliminary data.</text>
</comment>
<feature type="region of interest" description="Disordered" evidence="1">
    <location>
        <begin position="1"/>
        <end position="31"/>
    </location>
</feature>
<reference evidence="2 3" key="1">
    <citation type="submission" date="2016-07" db="EMBL/GenBank/DDBJ databases">
        <authorList>
            <person name="Sutton G."/>
            <person name="Brinkac L."/>
            <person name="Sanka R."/>
            <person name="Adams M."/>
            <person name="Lau E."/>
            <person name="Kumar A."/>
            <person name="Macaden R."/>
        </authorList>
    </citation>
    <scope>NUCLEOTIDE SEQUENCE [LARGE SCALE GENOMIC DNA]</scope>
    <source>
        <strain evidence="2 3">GA-0871</strain>
    </source>
</reference>